<accession>A0A6G9Z829</accession>
<dbReference type="Proteomes" id="UP000500953">
    <property type="component" value="Chromosome"/>
</dbReference>
<evidence type="ECO:0000313" key="3">
    <source>
        <dbReference type="Proteomes" id="UP000500953"/>
    </source>
</evidence>
<keyword evidence="1" id="KW-0456">Lyase</keyword>
<organism evidence="2 3">
    <name type="scientific">Nocardia terpenica</name>
    <dbReference type="NCBI Taxonomy" id="455432"/>
    <lineage>
        <taxon>Bacteria</taxon>
        <taxon>Bacillati</taxon>
        <taxon>Actinomycetota</taxon>
        <taxon>Actinomycetes</taxon>
        <taxon>Mycobacteriales</taxon>
        <taxon>Nocardiaceae</taxon>
        <taxon>Nocardia</taxon>
    </lineage>
</organism>
<evidence type="ECO:0000256" key="1">
    <source>
        <dbReference type="ARBA" id="ARBA00023239"/>
    </source>
</evidence>
<gene>
    <name evidence="2" type="ORF">F6W96_27405</name>
</gene>
<dbReference type="SFLD" id="SFLDS00005">
    <property type="entry name" value="Isoprenoid_Synthase_Type_I"/>
    <property type="match status" value="1"/>
</dbReference>
<evidence type="ECO:0000313" key="2">
    <source>
        <dbReference type="EMBL" id="QIS21507.1"/>
    </source>
</evidence>
<dbReference type="SUPFAM" id="SSF48576">
    <property type="entry name" value="Terpenoid synthases"/>
    <property type="match status" value="1"/>
</dbReference>
<name>A0A6G9Z829_9NOCA</name>
<sequence>MSPSSFPVTYHPTGIGTTAADIARLPGVNAVSPIGYISDIAALTEGAAVTADAEPAGHITEPTGTATPPILTEFDRSLRRLLDAHPSEQTQFDRTDYGSTGASPAPSGRTYIEWDYPQWTPLSPDVDRARRANAEWVHRTGMVQSKKAMEWYMSWDLAKMAGYIYPYARGERLDVCTDTMAFYFLFDDQFDGALGRRPQQAAAVCEDVIDVVHNPTRTRKYPPPIITAFADVWTRAIALMSPAWRARAAHDWEYYFSSYPHEAVDRIRGSAPSMNRFLHVRRGTAGTHGLLNLCELGGDFEVNPIAFHSPELSTQRQIAADLLFFCNDVHSVDKEEPRGDVDNLVLVVEEERRCTRLQAFHHITSIFDEHMKKFDQACLDAYDTLRWLPSADFDNAVNYSKAAFTAICGHHQWEIESLRFVNANTVVPAAGNGYLEDLTKPLRRGLDRPN</sequence>
<protein>
    <submittedName>
        <fullName evidence="2">Terpene cyclase</fullName>
    </submittedName>
</protein>
<dbReference type="SFLD" id="SFLDG01020">
    <property type="entry name" value="Terpene_Cyclase_Like_2"/>
    <property type="match status" value="1"/>
</dbReference>
<reference evidence="2 3" key="1">
    <citation type="journal article" date="2019" name="ACS Chem. Biol.">
        <title>Identification and Mobilization of a Cryptic Antibiotic Biosynthesis Gene Locus from a Human-Pathogenic Nocardia Isolate.</title>
        <authorList>
            <person name="Herisse M."/>
            <person name="Ishida K."/>
            <person name="Porter J.L."/>
            <person name="Howden B."/>
            <person name="Hertweck C."/>
            <person name="Stinear T.P."/>
            <person name="Pidot S.J."/>
        </authorList>
    </citation>
    <scope>NUCLEOTIDE SEQUENCE [LARGE SCALE GENOMIC DNA]</scope>
    <source>
        <strain evidence="2 3">AUSMDU00012715</strain>
    </source>
</reference>
<dbReference type="EMBL" id="CP046173">
    <property type="protein sequence ID" value="QIS21507.1"/>
    <property type="molecule type" value="Genomic_DNA"/>
</dbReference>
<dbReference type="InterPro" id="IPR034686">
    <property type="entry name" value="Terpene_cyclase-like_2"/>
</dbReference>
<proteinExistence type="predicted"/>
<dbReference type="GO" id="GO:0010333">
    <property type="term" value="F:terpene synthase activity"/>
    <property type="evidence" value="ECO:0007669"/>
    <property type="project" value="InterPro"/>
</dbReference>
<dbReference type="Gene3D" id="1.10.600.10">
    <property type="entry name" value="Farnesyl Diphosphate Synthase"/>
    <property type="match status" value="1"/>
</dbReference>
<dbReference type="Pfam" id="PF19086">
    <property type="entry name" value="Terpene_syn_C_2"/>
    <property type="match status" value="1"/>
</dbReference>
<dbReference type="AlphaFoldDB" id="A0A6G9Z829"/>
<dbReference type="InterPro" id="IPR008949">
    <property type="entry name" value="Isoprenoid_synthase_dom_sf"/>
</dbReference>
<dbReference type="RefSeq" id="WP_167488800.1">
    <property type="nucleotide sequence ID" value="NZ_CP046173.1"/>
</dbReference>